<feature type="region of interest" description="Disordered" evidence="9">
    <location>
        <begin position="289"/>
        <end position="311"/>
    </location>
</feature>
<feature type="domain" description="Signal transduction histidine kinase subgroup 3 dimerisation and phosphoacceptor" evidence="11">
    <location>
        <begin position="227"/>
        <end position="292"/>
    </location>
</feature>
<dbReference type="InterPro" id="IPR055558">
    <property type="entry name" value="DUF7134"/>
</dbReference>
<keyword evidence="6 13" id="KW-0418">Kinase</keyword>
<keyword evidence="10" id="KW-0472">Membrane</keyword>
<dbReference type="SUPFAM" id="SSF55874">
    <property type="entry name" value="ATPase domain of HSP90 chaperone/DNA topoisomerase II/histidine kinase"/>
    <property type="match status" value="1"/>
</dbReference>
<evidence type="ECO:0000256" key="7">
    <source>
        <dbReference type="ARBA" id="ARBA00022840"/>
    </source>
</evidence>
<evidence type="ECO:0000256" key="1">
    <source>
        <dbReference type="ARBA" id="ARBA00000085"/>
    </source>
</evidence>
<protein>
    <recommendedName>
        <fullName evidence="2">histidine kinase</fullName>
        <ecNumber evidence="2">2.7.13.3</ecNumber>
    </recommendedName>
</protein>
<dbReference type="Proteomes" id="UP001501746">
    <property type="component" value="Unassembled WGS sequence"/>
</dbReference>
<feature type="transmembrane region" description="Helical" evidence="10">
    <location>
        <begin position="145"/>
        <end position="166"/>
    </location>
</feature>
<comment type="catalytic activity">
    <reaction evidence="1">
        <text>ATP + protein L-histidine = ADP + protein N-phospho-L-histidine.</text>
        <dbReference type="EC" id="2.7.13.3"/>
    </reaction>
</comment>
<dbReference type="Gene3D" id="3.30.565.10">
    <property type="entry name" value="Histidine kinase-like ATPase, C-terminal domain"/>
    <property type="match status" value="1"/>
</dbReference>
<keyword evidence="5" id="KW-0547">Nucleotide-binding</keyword>
<keyword evidence="3" id="KW-0597">Phosphoprotein</keyword>
<dbReference type="CDD" id="cd16917">
    <property type="entry name" value="HATPase_UhpB-NarQ-NarX-like"/>
    <property type="match status" value="1"/>
</dbReference>
<dbReference type="Pfam" id="PF07730">
    <property type="entry name" value="HisKA_3"/>
    <property type="match status" value="1"/>
</dbReference>
<evidence type="ECO:0000259" key="12">
    <source>
        <dbReference type="Pfam" id="PF23539"/>
    </source>
</evidence>
<evidence type="ECO:0000256" key="6">
    <source>
        <dbReference type="ARBA" id="ARBA00022777"/>
    </source>
</evidence>
<keyword evidence="7" id="KW-0067">ATP-binding</keyword>
<evidence type="ECO:0000313" key="14">
    <source>
        <dbReference type="Proteomes" id="UP001501746"/>
    </source>
</evidence>
<evidence type="ECO:0000256" key="9">
    <source>
        <dbReference type="SAM" id="MobiDB-lite"/>
    </source>
</evidence>
<evidence type="ECO:0000256" key="2">
    <source>
        <dbReference type="ARBA" id="ARBA00012438"/>
    </source>
</evidence>
<proteinExistence type="predicted"/>
<feature type="domain" description="DUF7134" evidence="12">
    <location>
        <begin position="46"/>
        <end position="198"/>
    </location>
</feature>
<feature type="transmembrane region" description="Helical" evidence="10">
    <location>
        <begin position="172"/>
        <end position="192"/>
    </location>
</feature>
<dbReference type="GO" id="GO:0016301">
    <property type="term" value="F:kinase activity"/>
    <property type="evidence" value="ECO:0007669"/>
    <property type="project" value="UniProtKB-KW"/>
</dbReference>
<dbReference type="PANTHER" id="PTHR24421:SF10">
    <property type="entry name" value="NITRATE_NITRITE SENSOR PROTEIN NARQ"/>
    <property type="match status" value="1"/>
</dbReference>
<evidence type="ECO:0000256" key="3">
    <source>
        <dbReference type="ARBA" id="ARBA00022553"/>
    </source>
</evidence>
<dbReference type="EC" id="2.7.13.3" evidence="2"/>
<feature type="transmembrane region" description="Helical" evidence="10">
    <location>
        <begin position="95"/>
        <end position="112"/>
    </location>
</feature>
<organism evidence="13 14">
    <name type="scientific">Agromyces salentinus</name>
    <dbReference type="NCBI Taxonomy" id="269421"/>
    <lineage>
        <taxon>Bacteria</taxon>
        <taxon>Bacillati</taxon>
        <taxon>Actinomycetota</taxon>
        <taxon>Actinomycetes</taxon>
        <taxon>Micrococcales</taxon>
        <taxon>Microbacteriaceae</taxon>
        <taxon>Agromyces</taxon>
    </lineage>
</organism>
<dbReference type="Gene3D" id="1.20.5.1930">
    <property type="match status" value="1"/>
</dbReference>
<evidence type="ECO:0000256" key="10">
    <source>
        <dbReference type="SAM" id="Phobius"/>
    </source>
</evidence>
<sequence>MGASSEPRSTSSAASREARFDLPGSAVRVRIPAGPPSTADWVLAAACGAALLPVTVVELVRETDPAADAAWLAGTTSCFVLLHLLVVVRRRSPRLVLWAASAVMVLLTIASLPGTSSIAVLLPSSAAYLVFVFTAAASDDGWADVSAIVLGLLGAGLMTSVAFAHGPVPEPWVLIALCGFLVASIAAAWALGRYSRESRRKRAAQELGRRQSAELRMQIERAAVADERRRIGRELHDVISHSLAVMVTQAEASRVLLDRDEGRARTAIEQVVATGRAAMTDMRGLLGVLVDPPDSGDAPSPGPREPSPGLGELTALVERAGAPGRRVAVIETGEPQAVSPGTSLAAYRAVQESLTNTLKHTDPPTSTEVRLRWAAAELVLEIVDDGASGPGGPPSAGSGIRGMRDRVERLGGRFESGRLDGGGWRTRASFPIGGEELRDVR</sequence>
<dbReference type="RefSeq" id="WP_157427343.1">
    <property type="nucleotide sequence ID" value="NZ_BAAANK010000006.1"/>
</dbReference>
<dbReference type="PANTHER" id="PTHR24421">
    <property type="entry name" value="NITRATE/NITRITE SENSOR PROTEIN NARX-RELATED"/>
    <property type="match status" value="1"/>
</dbReference>
<comment type="caution">
    <text evidence="13">The sequence shown here is derived from an EMBL/GenBank/DDBJ whole genome shotgun (WGS) entry which is preliminary data.</text>
</comment>
<feature type="region of interest" description="Disordered" evidence="9">
    <location>
        <begin position="418"/>
        <end position="441"/>
    </location>
</feature>
<name>A0ABN2MWH8_9MICO</name>
<feature type="transmembrane region" description="Helical" evidence="10">
    <location>
        <begin position="69"/>
        <end position="88"/>
    </location>
</feature>
<evidence type="ECO:0000256" key="4">
    <source>
        <dbReference type="ARBA" id="ARBA00022679"/>
    </source>
</evidence>
<feature type="transmembrane region" description="Helical" evidence="10">
    <location>
        <begin position="118"/>
        <end position="138"/>
    </location>
</feature>
<keyword evidence="8" id="KW-0902">Two-component regulatory system</keyword>
<dbReference type="EMBL" id="BAAANK010000006">
    <property type="protein sequence ID" value="GAA1837959.1"/>
    <property type="molecule type" value="Genomic_DNA"/>
</dbReference>
<dbReference type="InterPro" id="IPR050482">
    <property type="entry name" value="Sensor_HK_TwoCompSys"/>
</dbReference>
<keyword evidence="10" id="KW-1133">Transmembrane helix</keyword>
<gene>
    <name evidence="13" type="ORF">GCM10009750_24070</name>
</gene>
<evidence type="ECO:0000313" key="13">
    <source>
        <dbReference type="EMBL" id="GAA1837959.1"/>
    </source>
</evidence>
<keyword evidence="10" id="KW-0812">Transmembrane</keyword>
<dbReference type="InterPro" id="IPR011712">
    <property type="entry name" value="Sig_transdc_His_kin_sub3_dim/P"/>
</dbReference>
<feature type="region of interest" description="Disordered" evidence="9">
    <location>
        <begin position="384"/>
        <end position="404"/>
    </location>
</feature>
<keyword evidence="4" id="KW-0808">Transferase</keyword>
<evidence type="ECO:0000259" key="11">
    <source>
        <dbReference type="Pfam" id="PF07730"/>
    </source>
</evidence>
<keyword evidence="14" id="KW-1185">Reference proteome</keyword>
<reference evidence="13 14" key="1">
    <citation type="journal article" date="2019" name="Int. J. Syst. Evol. Microbiol.">
        <title>The Global Catalogue of Microorganisms (GCM) 10K type strain sequencing project: providing services to taxonomists for standard genome sequencing and annotation.</title>
        <authorList>
            <consortium name="The Broad Institute Genomics Platform"/>
            <consortium name="The Broad Institute Genome Sequencing Center for Infectious Disease"/>
            <person name="Wu L."/>
            <person name="Ma J."/>
        </authorList>
    </citation>
    <scope>NUCLEOTIDE SEQUENCE [LARGE SCALE GENOMIC DNA]</scope>
    <source>
        <strain evidence="13 14">JCM 14323</strain>
    </source>
</reference>
<evidence type="ECO:0000256" key="5">
    <source>
        <dbReference type="ARBA" id="ARBA00022741"/>
    </source>
</evidence>
<evidence type="ECO:0000256" key="8">
    <source>
        <dbReference type="ARBA" id="ARBA00023012"/>
    </source>
</evidence>
<dbReference type="InterPro" id="IPR036890">
    <property type="entry name" value="HATPase_C_sf"/>
</dbReference>
<dbReference type="Pfam" id="PF23539">
    <property type="entry name" value="DUF7134"/>
    <property type="match status" value="1"/>
</dbReference>
<accession>A0ABN2MWH8</accession>